<name>A0AA95JFR3_9BACL</name>
<dbReference type="SUPFAM" id="SSF55781">
    <property type="entry name" value="GAF domain-like"/>
    <property type="match status" value="1"/>
</dbReference>
<dbReference type="InterPro" id="IPR005467">
    <property type="entry name" value="His_kinase_dom"/>
</dbReference>
<feature type="compositionally biased region" description="Basic and acidic residues" evidence="6">
    <location>
        <begin position="157"/>
        <end position="168"/>
    </location>
</feature>
<feature type="domain" description="Protein kinase" evidence="7">
    <location>
        <begin position="7"/>
        <end position="272"/>
    </location>
</feature>
<dbReference type="SMART" id="SM00220">
    <property type="entry name" value="S_TKc"/>
    <property type="match status" value="1"/>
</dbReference>
<evidence type="ECO:0000259" key="7">
    <source>
        <dbReference type="PROSITE" id="PS50011"/>
    </source>
</evidence>
<feature type="domain" description="Histidine kinase" evidence="8">
    <location>
        <begin position="1505"/>
        <end position="1686"/>
    </location>
</feature>
<keyword evidence="3" id="KW-0418">Kinase</keyword>
<sequence>MLALPGYRVVEQLGSYEPIRIYRLLRLEDNVSVIAKTTSDVHVDVDMTAVFQSEYDQLRKLNGRGTLEPYRIESGANRPILLLRDPGGNLLDQTLKVHRASLKLEQLLEVAIAIVECVGQIHQEQLILHELNPLHLIVNDELTAVHLIDIQSSTSSSDERPPADRSGRSDSLLPYLSPEQIGRTGRVADHRSDIYSLGVILYEWFARKLPFHSDNALDQVHHHFATTPDPVYVHNPSIPRVVSDIVMKCMEKMPEARYESARGIKSDLEECLIQLRVTGKVQAFPLGNYDMVNHWMKAEGLFGRIEEQQALLQALKRVNEGAKEVVWISGEAGTGKTTLVMETLRNAIPQQGLFIVGDHESVHTASPYGMWIQILEGIVAHLLTMSQPQVEAWKQRIDEVVQEYGQLLVERFPRLALIIGEQPKLDNLSQKDAQTQFHLVIERFFDVFLRHNYPLVLFFDNLQRADDASLDYLYDLVAKEGSKSLLILVAYRESSRSSNHLMEKLDDLNFPIGHIRLTPYDHSTLKQLLSPFVDGLPDEGHQLIATLLSKTDGNLLLLKQLLQEVVERKLVYFDRSSRMWLWRTEQIAQLQVSETLANSLIDKFYKLPDQLTYVLSRAALIGKQFELHILTSITGLPLDQLFEWVLRAVDERILQPIPGERICYIFQHERIRQTAYSLLKEQEQRSMHCQIGLLLAKRISESDENEDAIYEVLVHLNQSLEQVDTDEDKLMVARLNLWAGLRAKESFVFEEALIYLRYATDVLSEDYWSRNYAVTFEVNKERAELEFLCGHFTTANECFNLLLMKAITDLEQAQICLMMIQLEMNRDNHEEVMSLGERALALLGIPFHFNPGTLELLLQLRRVQKKLKKYSIASFTQMASMTDERKKVAMAVFVYTANASFSIKRMGWLKSILTMLEMTMKDGMTTEASQAFTSYALLLNYQFKQYEEAYQWGRFGVTVSKASPRLYAQAFASFSMCYDSWSKYEPGFLLEMTDYAGKQALQSSDVWYANHSVLINSALLFQFGHPLKDIYVRTLSHVEVFEQNRSSVHWKQVVVLAHMITTLLGSRADNDPFREIDIMSDSFLANTDELTKKFLTQLICVHQYITGYILGDYESARAGLEQTERFEHEKGDGLLDPSSFYYYQVLVMKEIYATGNKRDKADALRKIRHSRKKLKAMAARSPENYSHKHSLVNAELARLKGNDHQARRNYELAIEAARERGFTHDVAIISECYAQYLLQRGNHLLAKLYINEAYMAYLKWGALVKTADMEIKVGHLLQSRRGMDPALKQMDYLTVMMSAQTLSQEMEMDRLLNTLMRIMFQNAGAEYGALIMNYDDRWVVEAYGTADQLHIESIPLDKAEHLIPMAIIDYTVRTKDEVVLHDAARNGMFERNAYIKHHELRSVVCLPIMHQNKLICLLYLANNLAPGVFTEERLDVLKLLSSQCAISIANAKLFSDMQILKNSLEDQVVERTHTLEKSMKATSEALAEMTVYAERNRIAQEIHDIVGHTLTSTILQIEAGKRLLHKDMDSAVSRLKEAQDLVRHSLNEIRNSVHMLKEDKYYEIGEALLQLIEDTEHNTGTGIHASLAPISHVSLIHKKVIYHALQEGLTNGIRHGGATQFNVSLQDEGSALHFKLEDNGTGATNLEMGFGLRMMRDRVQQLKGNLHIEADPDNGCTLKIYIPYTA</sequence>
<dbReference type="GO" id="GO:0000155">
    <property type="term" value="F:phosphorelay sensor kinase activity"/>
    <property type="evidence" value="ECO:0007669"/>
    <property type="project" value="InterPro"/>
</dbReference>
<dbReference type="InterPro" id="IPR036890">
    <property type="entry name" value="HATPase_C_sf"/>
</dbReference>
<keyword evidence="1" id="KW-0808">Transferase</keyword>
<dbReference type="InterPro" id="IPR029016">
    <property type="entry name" value="GAF-like_dom_sf"/>
</dbReference>
<dbReference type="InterPro" id="IPR003018">
    <property type="entry name" value="GAF"/>
</dbReference>
<dbReference type="GO" id="GO:0016020">
    <property type="term" value="C:membrane"/>
    <property type="evidence" value="ECO:0007669"/>
    <property type="project" value="InterPro"/>
</dbReference>
<dbReference type="InterPro" id="IPR027417">
    <property type="entry name" value="P-loop_NTPase"/>
</dbReference>
<dbReference type="SUPFAM" id="SSF56112">
    <property type="entry name" value="Protein kinase-like (PK-like)"/>
    <property type="match status" value="1"/>
</dbReference>
<evidence type="ECO:0000256" key="3">
    <source>
        <dbReference type="ARBA" id="ARBA00022777"/>
    </source>
</evidence>
<feature type="region of interest" description="Disordered" evidence="6">
    <location>
        <begin position="153"/>
        <end position="176"/>
    </location>
</feature>
<dbReference type="SUPFAM" id="SSF55874">
    <property type="entry name" value="ATPase domain of HSP90 chaperone/DNA topoisomerase II/histidine kinase"/>
    <property type="match status" value="1"/>
</dbReference>
<evidence type="ECO:0000259" key="8">
    <source>
        <dbReference type="PROSITE" id="PS50109"/>
    </source>
</evidence>
<evidence type="ECO:0000256" key="2">
    <source>
        <dbReference type="ARBA" id="ARBA00022741"/>
    </source>
</evidence>
<dbReference type="GO" id="GO:0005524">
    <property type="term" value="F:ATP binding"/>
    <property type="evidence" value="ECO:0007669"/>
    <property type="project" value="UniProtKB-KW"/>
</dbReference>
<dbReference type="InterPro" id="IPR011712">
    <property type="entry name" value="Sig_transdc_His_kin_sub3_dim/P"/>
</dbReference>
<dbReference type="PANTHER" id="PTHR43642">
    <property type="entry name" value="HYBRID SIGNAL TRANSDUCTION HISTIDINE KINASE G"/>
    <property type="match status" value="1"/>
</dbReference>
<dbReference type="Gene3D" id="3.30.450.40">
    <property type="match status" value="1"/>
</dbReference>
<dbReference type="InterPro" id="IPR003593">
    <property type="entry name" value="AAA+_ATPase"/>
</dbReference>
<evidence type="ECO:0000313" key="10">
    <source>
        <dbReference type="Proteomes" id="UP001178662"/>
    </source>
</evidence>
<dbReference type="SUPFAM" id="SSF52540">
    <property type="entry name" value="P-loop containing nucleoside triphosphate hydrolases"/>
    <property type="match status" value="1"/>
</dbReference>
<dbReference type="Gene3D" id="3.40.50.300">
    <property type="entry name" value="P-loop containing nucleotide triphosphate hydrolases"/>
    <property type="match status" value="1"/>
</dbReference>
<evidence type="ECO:0000256" key="1">
    <source>
        <dbReference type="ARBA" id="ARBA00022679"/>
    </source>
</evidence>
<keyword evidence="5" id="KW-0902">Two-component regulatory system</keyword>
<dbReference type="SMART" id="SM00065">
    <property type="entry name" value="GAF"/>
    <property type="match status" value="1"/>
</dbReference>
<evidence type="ECO:0000256" key="4">
    <source>
        <dbReference type="ARBA" id="ARBA00022840"/>
    </source>
</evidence>
<evidence type="ECO:0000313" key="9">
    <source>
        <dbReference type="EMBL" id="WEK54070.1"/>
    </source>
</evidence>
<dbReference type="Gene3D" id="3.30.565.10">
    <property type="entry name" value="Histidine kinase-like ATPase, C-terminal domain"/>
    <property type="match status" value="1"/>
</dbReference>
<dbReference type="Gene3D" id="1.20.5.1930">
    <property type="match status" value="1"/>
</dbReference>
<evidence type="ECO:0000256" key="6">
    <source>
        <dbReference type="SAM" id="MobiDB-lite"/>
    </source>
</evidence>
<dbReference type="Pfam" id="PF02518">
    <property type="entry name" value="HATPase_c"/>
    <property type="match status" value="1"/>
</dbReference>
<keyword evidence="10" id="KW-1185">Reference proteome</keyword>
<dbReference type="Proteomes" id="UP001178662">
    <property type="component" value="Chromosome"/>
</dbReference>
<dbReference type="EMBL" id="CP119317">
    <property type="protein sequence ID" value="WEK54070.1"/>
    <property type="molecule type" value="Genomic_DNA"/>
</dbReference>
<evidence type="ECO:0000256" key="5">
    <source>
        <dbReference type="ARBA" id="ARBA00023012"/>
    </source>
</evidence>
<dbReference type="InterPro" id="IPR041664">
    <property type="entry name" value="AAA_16"/>
</dbReference>
<dbReference type="GO" id="GO:0046983">
    <property type="term" value="F:protein dimerization activity"/>
    <property type="evidence" value="ECO:0007669"/>
    <property type="project" value="InterPro"/>
</dbReference>
<dbReference type="Pfam" id="PF07730">
    <property type="entry name" value="HisKA_3"/>
    <property type="match status" value="1"/>
</dbReference>
<dbReference type="PROSITE" id="PS50109">
    <property type="entry name" value="HIS_KIN"/>
    <property type="match status" value="1"/>
</dbReference>
<keyword evidence="2" id="KW-0547">Nucleotide-binding</keyword>
<keyword evidence="4" id="KW-0067">ATP-binding</keyword>
<dbReference type="CDD" id="cd16917">
    <property type="entry name" value="HATPase_UhpB-NarQ-NarX-like"/>
    <property type="match status" value="1"/>
</dbReference>
<gene>
    <name evidence="9" type="ORF">P0Y55_16135</name>
</gene>
<dbReference type="InterPro" id="IPR000719">
    <property type="entry name" value="Prot_kinase_dom"/>
</dbReference>
<dbReference type="PROSITE" id="PS50011">
    <property type="entry name" value="PROTEIN_KINASE_DOM"/>
    <property type="match status" value="1"/>
</dbReference>
<proteinExistence type="predicted"/>
<dbReference type="SMART" id="SM00382">
    <property type="entry name" value="AAA"/>
    <property type="match status" value="1"/>
</dbReference>
<reference evidence="9" key="1">
    <citation type="submission" date="2023-03" db="EMBL/GenBank/DDBJ databases">
        <title>Andean soil-derived lignocellulolytic bacterial consortium as a source of novel taxa and putative plastic-active enzymes.</title>
        <authorList>
            <person name="Diaz-Garcia L."/>
            <person name="Chuvochina M."/>
            <person name="Feuerriegel G."/>
            <person name="Bunk B."/>
            <person name="Sproer C."/>
            <person name="Streit W.R."/>
            <person name="Rodriguez L.M."/>
            <person name="Overmann J."/>
            <person name="Jimenez D.J."/>
        </authorList>
    </citation>
    <scope>NUCLEOTIDE SEQUENCE</scope>
    <source>
        <strain evidence="9">MAG 2441</strain>
    </source>
</reference>
<dbReference type="InterPro" id="IPR003594">
    <property type="entry name" value="HATPase_dom"/>
</dbReference>
<protein>
    <submittedName>
        <fullName evidence="9">AAA family ATPase</fullName>
    </submittedName>
</protein>
<accession>A0AA95JFR3</accession>
<dbReference type="Pfam" id="PF00069">
    <property type="entry name" value="Pkinase"/>
    <property type="match status" value="1"/>
</dbReference>
<dbReference type="InterPro" id="IPR011009">
    <property type="entry name" value="Kinase-like_dom_sf"/>
</dbReference>
<dbReference type="Pfam" id="PF01590">
    <property type="entry name" value="GAF"/>
    <property type="match status" value="1"/>
</dbReference>
<dbReference type="SMART" id="SM00387">
    <property type="entry name" value="HATPase_c"/>
    <property type="match status" value="1"/>
</dbReference>
<dbReference type="Pfam" id="PF13191">
    <property type="entry name" value="AAA_16"/>
    <property type="match status" value="1"/>
</dbReference>
<dbReference type="PANTHER" id="PTHR43642:SF1">
    <property type="entry name" value="HYBRID SIGNAL TRANSDUCTION HISTIDINE KINASE G"/>
    <property type="match status" value="1"/>
</dbReference>
<dbReference type="Gene3D" id="1.10.510.10">
    <property type="entry name" value="Transferase(Phosphotransferase) domain 1"/>
    <property type="match status" value="1"/>
</dbReference>
<dbReference type="InterPro" id="IPR053159">
    <property type="entry name" value="Hybrid_Histidine_Kinase"/>
</dbReference>
<organism evidence="9 10">
    <name type="scientific">Candidatus Cohnella colombiensis</name>
    <dbReference type="NCBI Taxonomy" id="3121368"/>
    <lineage>
        <taxon>Bacteria</taxon>
        <taxon>Bacillati</taxon>
        <taxon>Bacillota</taxon>
        <taxon>Bacilli</taxon>
        <taxon>Bacillales</taxon>
        <taxon>Paenibacillaceae</taxon>
        <taxon>Cohnella</taxon>
    </lineage>
</organism>